<protein>
    <submittedName>
        <fullName evidence="1">Uncharacterized protein</fullName>
    </submittedName>
</protein>
<dbReference type="EMBL" id="DMVW01000163">
    <property type="protein sequence ID" value="HAR53558.1"/>
    <property type="molecule type" value="Genomic_DNA"/>
</dbReference>
<comment type="caution">
    <text evidence="1">The sequence shown here is derived from an EMBL/GenBank/DDBJ whole genome shotgun (WGS) entry which is preliminary data.</text>
</comment>
<evidence type="ECO:0000313" key="2">
    <source>
        <dbReference type="Proteomes" id="UP000264719"/>
    </source>
</evidence>
<gene>
    <name evidence="1" type="ORF">DCS45_17040</name>
</gene>
<dbReference type="Proteomes" id="UP000264719">
    <property type="component" value="Unassembled WGS sequence"/>
</dbReference>
<sequence>MNSIIEMAVALNHYRAGKLASSAAASTLAANLASLNSVETSELRKLVQSVGFSLADVEWTGADSDLTEKLTKLQFQLNKLTDEMTSKVDVPEYLIDEFHPEQLLGIDVDDTRSYELRKENSTGAIFLCSRDSEKQLGCVRKFSDFNEFEEAIWAA</sequence>
<dbReference type="AlphaFoldDB" id="A0A348WG96"/>
<proteinExistence type="predicted"/>
<name>A0A348WG96_9RHOB</name>
<reference evidence="1 2" key="1">
    <citation type="journal article" date="2018" name="Nat. Biotechnol.">
        <title>A standardized bacterial taxonomy based on genome phylogeny substantially revises the tree of life.</title>
        <authorList>
            <person name="Parks D.H."/>
            <person name="Chuvochina M."/>
            <person name="Waite D.W."/>
            <person name="Rinke C."/>
            <person name="Skarshewski A."/>
            <person name="Chaumeil P.A."/>
            <person name="Hugenholtz P."/>
        </authorList>
    </citation>
    <scope>NUCLEOTIDE SEQUENCE [LARGE SCALE GENOMIC DNA]</scope>
    <source>
        <strain evidence="1">UBA9169</strain>
    </source>
</reference>
<organism evidence="1 2">
    <name type="scientific">Roseovarius nubinhibens</name>
    <dbReference type="NCBI Taxonomy" id="314263"/>
    <lineage>
        <taxon>Bacteria</taxon>
        <taxon>Pseudomonadati</taxon>
        <taxon>Pseudomonadota</taxon>
        <taxon>Alphaproteobacteria</taxon>
        <taxon>Rhodobacterales</taxon>
        <taxon>Roseobacteraceae</taxon>
        <taxon>Roseovarius</taxon>
    </lineage>
</organism>
<evidence type="ECO:0000313" key="1">
    <source>
        <dbReference type="EMBL" id="HAR53558.1"/>
    </source>
</evidence>
<accession>A0A348WG96</accession>